<dbReference type="EMBL" id="FNIE01000004">
    <property type="protein sequence ID" value="SDN43482.1"/>
    <property type="molecule type" value="Genomic_DNA"/>
</dbReference>
<evidence type="ECO:0000313" key="1">
    <source>
        <dbReference type="EMBL" id="SDN43482.1"/>
    </source>
</evidence>
<dbReference type="OrthoDB" id="4261543at2"/>
<proteinExistence type="predicted"/>
<dbReference type="STRING" id="310781.SAMN05216259_104140"/>
<keyword evidence="2" id="KW-1185">Reference proteome</keyword>
<sequence length="67" mass="7393">MVWEWAVLEGGPADGIRARVPERARVLQVTADCPVEDNAQGVRVAAIHVYRRSHGEPARYGWDPASP</sequence>
<evidence type="ECO:0000313" key="2">
    <source>
        <dbReference type="Proteomes" id="UP000199341"/>
    </source>
</evidence>
<protein>
    <submittedName>
        <fullName evidence="1">Uncharacterized protein</fullName>
    </submittedName>
</protein>
<dbReference type="Proteomes" id="UP000199341">
    <property type="component" value="Unassembled WGS sequence"/>
</dbReference>
<dbReference type="RefSeq" id="WP_093783936.1">
    <property type="nucleotide sequence ID" value="NZ_FNIE01000004.1"/>
</dbReference>
<accession>A0A1H0BCT6</accession>
<reference evidence="1 2" key="1">
    <citation type="submission" date="2016-10" db="EMBL/GenBank/DDBJ databases">
        <authorList>
            <person name="de Groot N.N."/>
        </authorList>
    </citation>
    <scope>NUCLEOTIDE SEQUENCE [LARGE SCALE GENOMIC DNA]</scope>
    <source>
        <strain evidence="1 2">CGMCC 4.2022</strain>
    </source>
</reference>
<dbReference type="AlphaFoldDB" id="A0A1H0BCT6"/>
<organism evidence="1 2">
    <name type="scientific">Actinacidiphila guanduensis</name>
    <dbReference type="NCBI Taxonomy" id="310781"/>
    <lineage>
        <taxon>Bacteria</taxon>
        <taxon>Bacillati</taxon>
        <taxon>Actinomycetota</taxon>
        <taxon>Actinomycetes</taxon>
        <taxon>Kitasatosporales</taxon>
        <taxon>Streptomycetaceae</taxon>
        <taxon>Actinacidiphila</taxon>
    </lineage>
</organism>
<gene>
    <name evidence="1" type="ORF">SAMN05216259_104140</name>
</gene>
<name>A0A1H0BCT6_9ACTN</name>